<dbReference type="InterPro" id="IPR010323">
    <property type="entry name" value="DUF924"/>
</dbReference>
<dbReference type="RefSeq" id="WP_109611861.1">
    <property type="nucleotide sequence ID" value="NZ_QGGG01000002.1"/>
</dbReference>
<dbReference type="AlphaFoldDB" id="A0A316C882"/>
<feature type="region of interest" description="Disordered" evidence="1">
    <location>
        <begin position="160"/>
        <end position="182"/>
    </location>
</feature>
<protein>
    <submittedName>
        <fullName evidence="2">Uncharacterized protein (DUF924 family)</fullName>
    </submittedName>
</protein>
<dbReference type="STRING" id="1192868.GCA_000304395_03635"/>
<evidence type="ECO:0000313" key="2">
    <source>
        <dbReference type="EMBL" id="PWJ85951.1"/>
    </source>
</evidence>
<gene>
    <name evidence="2" type="ORF">C7441_102401</name>
</gene>
<proteinExistence type="predicted"/>
<accession>A0A316C882</accession>
<dbReference type="InterPro" id="IPR011990">
    <property type="entry name" value="TPR-like_helical_dom_sf"/>
</dbReference>
<organism evidence="2 3">
    <name type="scientific">Pseudaminobacter salicylatoxidans</name>
    <dbReference type="NCBI Taxonomy" id="93369"/>
    <lineage>
        <taxon>Bacteria</taxon>
        <taxon>Pseudomonadati</taxon>
        <taxon>Pseudomonadota</taxon>
        <taxon>Alphaproteobacteria</taxon>
        <taxon>Hyphomicrobiales</taxon>
        <taxon>Phyllobacteriaceae</taxon>
        <taxon>Pseudaminobacter</taxon>
    </lineage>
</organism>
<dbReference type="EMBL" id="QGGG01000002">
    <property type="protein sequence ID" value="PWJ85951.1"/>
    <property type="molecule type" value="Genomic_DNA"/>
</dbReference>
<dbReference type="OrthoDB" id="7593450at2"/>
<evidence type="ECO:0000256" key="1">
    <source>
        <dbReference type="SAM" id="MobiDB-lite"/>
    </source>
</evidence>
<comment type="caution">
    <text evidence="2">The sequence shown here is derived from an EMBL/GenBank/DDBJ whole genome shotgun (WGS) entry which is preliminary data.</text>
</comment>
<reference evidence="2 3" key="1">
    <citation type="submission" date="2018-05" db="EMBL/GenBank/DDBJ databases">
        <title>Genomic Encyclopedia of Type Strains, Phase IV (KMG-IV): sequencing the most valuable type-strain genomes for metagenomic binning, comparative biology and taxonomic classification.</title>
        <authorList>
            <person name="Goeker M."/>
        </authorList>
    </citation>
    <scope>NUCLEOTIDE SEQUENCE [LARGE SCALE GENOMIC DNA]</scope>
    <source>
        <strain evidence="2 3">DSM 6986</strain>
    </source>
</reference>
<sequence length="182" mass="21006">MKTTMEKHADVVEFWSNAGPDRWFTRDAAFDSTFHDSFRDLHFAAARRELDHWADHADGALALIILLDQFPRNCFRGTAHMFATDPLARYIADKAIEAGHDDRVDPELRVFMYLPFEHSESIADQYRSVELAQKLDESYMPYALEHRDIIQRFGRFPHRNPALGRETTPEEQAYLDSGGFAG</sequence>
<dbReference type="SUPFAM" id="SSF48452">
    <property type="entry name" value="TPR-like"/>
    <property type="match status" value="1"/>
</dbReference>
<keyword evidence="3" id="KW-1185">Reference proteome</keyword>
<dbReference type="Gene3D" id="1.25.40.10">
    <property type="entry name" value="Tetratricopeptide repeat domain"/>
    <property type="match status" value="1"/>
</dbReference>
<dbReference type="Pfam" id="PF06041">
    <property type="entry name" value="DUF924"/>
    <property type="match status" value="1"/>
</dbReference>
<dbReference type="Proteomes" id="UP000245396">
    <property type="component" value="Unassembled WGS sequence"/>
</dbReference>
<dbReference type="Gene3D" id="1.20.58.320">
    <property type="entry name" value="TPR-like"/>
    <property type="match status" value="1"/>
</dbReference>
<evidence type="ECO:0000313" key="3">
    <source>
        <dbReference type="Proteomes" id="UP000245396"/>
    </source>
</evidence>
<name>A0A316C882_PSESE</name>